<comment type="caution">
    <text evidence="1">The sequence shown here is derived from an EMBL/GenBank/DDBJ whole genome shotgun (WGS) entry which is preliminary data.</text>
</comment>
<sequence>MPPGEQPREPAKFSPRDQVIDLLMLAQEQERTVIEFSRRGDQVFAMEITDHVAELERLVND</sequence>
<dbReference type="RefSeq" id="WP_336350671.1">
    <property type="nucleotide sequence ID" value="NZ_JAZAQL010000002.1"/>
</dbReference>
<dbReference type="AlphaFoldDB" id="A0ABD5VJ49"/>
<evidence type="ECO:0000313" key="2">
    <source>
        <dbReference type="Proteomes" id="UP001596395"/>
    </source>
</evidence>
<protein>
    <submittedName>
        <fullName evidence="1">Uncharacterized protein</fullName>
    </submittedName>
</protein>
<dbReference type="Proteomes" id="UP001596395">
    <property type="component" value="Unassembled WGS sequence"/>
</dbReference>
<keyword evidence="2" id="KW-1185">Reference proteome</keyword>
<dbReference type="EMBL" id="JBHSXN010000002">
    <property type="protein sequence ID" value="MFC6953718.1"/>
    <property type="molecule type" value="Genomic_DNA"/>
</dbReference>
<evidence type="ECO:0000313" key="1">
    <source>
        <dbReference type="EMBL" id="MFC6953718.1"/>
    </source>
</evidence>
<name>A0ABD5VJ49_9EURY</name>
<organism evidence="1 2">
    <name type="scientific">Halorubellus litoreus</name>
    <dbReference type="NCBI Taxonomy" id="755308"/>
    <lineage>
        <taxon>Archaea</taxon>
        <taxon>Methanobacteriati</taxon>
        <taxon>Methanobacteriota</taxon>
        <taxon>Stenosarchaea group</taxon>
        <taxon>Halobacteria</taxon>
        <taxon>Halobacteriales</taxon>
        <taxon>Halorubellaceae</taxon>
        <taxon>Halorubellus</taxon>
    </lineage>
</organism>
<gene>
    <name evidence="1" type="ORF">ACFQGB_12665</name>
</gene>
<accession>A0ABD5VJ49</accession>
<reference evidence="1 2" key="1">
    <citation type="journal article" date="2019" name="Int. J. Syst. Evol. Microbiol.">
        <title>The Global Catalogue of Microorganisms (GCM) 10K type strain sequencing project: providing services to taxonomists for standard genome sequencing and annotation.</title>
        <authorList>
            <consortium name="The Broad Institute Genomics Platform"/>
            <consortium name="The Broad Institute Genome Sequencing Center for Infectious Disease"/>
            <person name="Wu L."/>
            <person name="Ma J."/>
        </authorList>
    </citation>
    <scope>NUCLEOTIDE SEQUENCE [LARGE SCALE GENOMIC DNA]</scope>
    <source>
        <strain evidence="1 2">GX26</strain>
    </source>
</reference>
<proteinExistence type="predicted"/>